<comment type="similarity">
    <text evidence="1 10">Belongs to the nuclear hormone receptor family.</text>
</comment>
<feature type="domain" description="Nuclear receptor" evidence="11">
    <location>
        <begin position="6"/>
        <end position="79"/>
    </location>
</feature>
<dbReference type="AlphaFoldDB" id="A0A6A5GED2"/>
<keyword evidence="7 10" id="KW-0804">Transcription</keyword>
<dbReference type="RefSeq" id="XP_053581991.1">
    <property type="nucleotide sequence ID" value="XM_053733078.1"/>
</dbReference>
<sequence length="679" mass="79609">MTKSPIRNCLVCGAENNHGNHFDVQCCRACAIFFRRRAGSKYADLKCQTRHCDEKYKLCKPCRLRRCYAVGMNIEKFQHNRDSLKTLEKLPQSFTNFIGRPSLVIFCIPEEPYEKTFVELKDLLKKASEILHFGAETPYVGPSQLRKLTMASCFSISKDCRMYRTLSYGDMSYFWEYYLLRTAKWLTYFEEFQSIPHKMKLQLLTSFWHVFGRLDKMVTTASARRKKICNNEKMWAMSNGVIMDLNYTKVDFSAISKYPLEQILYFLNSITIFDLSTEIDKLVQLNVSDVEFNFMLAQLMFSYAGKRFQGDIMKICDRFQEVLSNDLHNYYVNEKKMPRYSTRLSQIMQINNAIQNDIWRNRPRGELAALFNVFTVKFSHPEIFKWNWSKFKFVKCVVPKEYMEITLVQSVAEHVRHFSECFVGRPEMVLFWDADKPTHKSFIDVNSLVEEASRIFSKPAESVYISNSCLHRLSIGMKEATKKNYEGFESICKINQKVVSETWQYYFLTVAKWLMHFEEFQKLADEVKLKILESAWHIWATLDRHSATAAYRRNNPNAPKSQILSRRGVLVDLKKVHFDSTWLSDYPAREISYFLRQSSGEHFDIIGSLIELQPTDMEMTFMLAQLSFEYAGKRCQGEILKVDEIDENQQCNTEEFMGTQAADGGGEDLQYYKDRVFTS</sequence>
<gene>
    <name evidence="13" type="ORF">GCK72_019536</name>
</gene>
<dbReference type="Gene3D" id="1.10.565.10">
    <property type="entry name" value="Retinoid X Receptor"/>
    <property type="match status" value="2"/>
</dbReference>
<comment type="caution">
    <text evidence="13">The sequence shown here is derived from an EMBL/GenBank/DDBJ whole genome shotgun (WGS) entry which is preliminary data.</text>
</comment>
<keyword evidence="9 10" id="KW-0539">Nucleus</keyword>
<evidence type="ECO:0000256" key="10">
    <source>
        <dbReference type="RuleBase" id="RU004334"/>
    </source>
</evidence>
<keyword evidence="3 10" id="KW-0863">Zinc-finger</keyword>
<dbReference type="Proteomes" id="UP000483820">
    <property type="component" value="Chromosome V"/>
</dbReference>
<dbReference type="GO" id="GO:0005634">
    <property type="term" value="C:nucleus"/>
    <property type="evidence" value="ECO:0007669"/>
    <property type="project" value="UniProtKB-SubCell"/>
</dbReference>
<evidence type="ECO:0000256" key="6">
    <source>
        <dbReference type="ARBA" id="ARBA00023125"/>
    </source>
</evidence>
<dbReference type="GO" id="GO:0003700">
    <property type="term" value="F:DNA-binding transcription factor activity"/>
    <property type="evidence" value="ECO:0007669"/>
    <property type="project" value="InterPro"/>
</dbReference>
<evidence type="ECO:0000256" key="5">
    <source>
        <dbReference type="ARBA" id="ARBA00023015"/>
    </source>
</evidence>
<evidence type="ECO:0000256" key="9">
    <source>
        <dbReference type="ARBA" id="ARBA00023242"/>
    </source>
</evidence>
<dbReference type="SUPFAM" id="SSF57716">
    <property type="entry name" value="Glucocorticoid receptor-like (DNA-binding domain)"/>
    <property type="match status" value="1"/>
</dbReference>
<comment type="subcellular location">
    <subcellularLocation>
        <location evidence="10">Nucleus</location>
    </subcellularLocation>
</comment>
<dbReference type="PROSITE" id="PS51030">
    <property type="entry name" value="NUCLEAR_REC_DBD_2"/>
    <property type="match status" value="1"/>
</dbReference>
<dbReference type="InterPro" id="IPR000536">
    <property type="entry name" value="Nucl_hrmn_rcpt_lig-bd"/>
</dbReference>
<dbReference type="GO" id="GO:0008270">
    <property type="term" value="F:zinc ion binding"/>
    <property type="evidence" value="ECO:0007669"/>
    <property type="project" value="UniProtKB-KW"/>
</dbReference>
<feature type="domain" description="NR LBD" evidence="12">
    <location>
        <begin position="137"/>
        <end position="387"/>
    </location>
</feature>
<dbReference type="InterPro" id="IPR013088">
    <property type="entry name" value="Znf_NHR/GATA"/>
</dbReference>
<evidence type="ECO:0008006" key="15">
    <source>
        <dbReference type="Google" id="ProtNLM"/>
    </source>
</evidence>
<evidence type="ECO:0000256" key="8">
    <source>
        <dbReference type="ARBA" id="ARBA00023170"/>
    </source>
</evidence>
<dbReference type="SMART" id="SM00399">
    <property type="entry name" value="ZnF_C4"/>
    <property type="match status" value="1"/>
</dbReference>
<dbReference type="CTD" id="9839407"/>
<evidence type="ECO:0000259" key="12">
    <source>
        <dbReference type="PROSITE" id="PS51843"/>
    </source>
</evidence>
<dbReference type="KEGG" id="crq:GCK72_019536"/>
<evidence type="ECO:0000313" key="13">
    <source>
        <dbReference type="EMBL" id="KAF1752981.1"/>
    </source>
</evidence>
<feature type="domain" description="NR LBD" evidence="12">
    <location>
        <begin position="472"/>
        <end position="679"/>
    </location>
</feature>
<dbReference type="SMART" id="SM00430">
    <property type="entry name" value="HOLI"/>
    <property type="match status" value="2"/>
</dbReference>
<dbReference type="PROSITE" id="PS00031">
    <property type="entry name" value="NUCLEAR_REC_DBD_1"/>
    <property type="match status" value="1"/>
</dbReference>
<keyword evidence="4 10" id="KW-0862">Zinc</keyword>
<protein>
    <recommendedName>
        <fullName evidence="15">Nuclear receptor domain-containing protein</fullName>
    </recommendedName>
</protein>
<dbReference type="PROSITE" id="PS51843">
    <property type="entry name" value="NR_LBD"/>
    <property type="match status" value="2"/>
</dbReference>
<evidence type="ECO:0000256" key="2">
    <source>
        <dbReference type="ARBA" id="ARBA00022723"/>
    </source>
</evidence>
<dbReference type="PANTHER" id="PTHR45680">
    <property type="entry name" value="NUCLEAR HORMONE RECEPTOR FAMILY"/>
    <property type="match status" value="1"/>
</dbReference>
<dbReference type="InterPro" id="IPR035500">
    <property type="entry name" value="NHR-like_dom_sf"/>
</dbReference>
<dbReference type="InterPro" id="IPR001628">
    <property type="entry name" value="Znf_hrmn_rcpt"/>
</dbReference>
<accession>A0A6A5GED2</accession>
<reference evidence="13 14" key="1">
    <citation type="submission" date="2019-12" db="EMBL/GenBank/DDBJ databases">
        <title>Chromosome-level assembly of the Caenorhabditis remanei genome.</title>
        <authorList>
            <person name="Teterina A.A."/>
            <person name="Willis J.H."/>
            <person name="Phillips P.C."/>
        </authorList>
    </citation>
    <scope>NUCLEOTIDE SEQUENCE [LARGE SCALE GENOMIC DNA]</scope>
    <source>
        <strain evidence="13 14">PX506</strain>
        <tissue evidence="13">Whole organism</tissue>
    </source>
</reference>
<keyword evidence="5 10" id="KW-0805">Transcription regulation</keyword>
<name>A0A6A5GED2_CAERE</name>
<evidence type="ECO:0000256" key="4">
    <source>
        <dbReference type="ARBA" id="ARBA00022833"/>
    </source>
</evidence>
<keyword evidence="6 10" id="KW-0238">DNA-binding</keyword>
<evidence type="ECO:0000313" key="14">
    <source>
        <dbReference type="Proteomes" id="UP000483820"/>
    </source>
</evidence>
<dbReference type="Gene3D" id="3.30.50.10">
    <property type="entry name" value="Erythroid Transcription Factor GATA-1, subunit A"/>
    <property type="match status" value="1"/>
</dbReference>
<dbReference type="EMBL" id="WUAV01000005">
    <property type="protein sequence ID" value="KAF1752981.1"/>
    <property type="molecule type" value="Genomic_DNA"/>
</dbReference>
<evidence type="ECO:0000256" key="1">
    <source>
        <dbReference type="ARBA" id="ARBA00005993"/>
    </source>
</evidence>
<dbReference type="GO" id="GO:0043565">
    <property type="term" value="F:sequence-specific DNA binding"/>
    <property type="evidence" value="ECO:0007669"/>
    <property type="project" value="InterPro"/>
</dbReference>
<evidence type="ECO:0000256" key="3">
    <source>
        <dbReference type="ARBA" id="ARBA00022771"/>
    </source>
</evidence>
<keyword evidence="8 10" id="KW-0675">Receptor</keyword>
<organism evidence="13 14">
    <name type="scientific">Caenorhabditis remanei</name>
    <name type="common">Caenorhabditis vulgaris</name>
    <dbReference type="NCBI Taxonomy" id="31234"/>
    <lineage>
        <taxon>Eukaryota</taxon>
        <taxon>Metazoa</taxon>
        <taxon>Ecdysozoa</taxon>
        <taxon>Nematoda</taxon>
        <taxon>Chromadorea</taxon>
        <taxon>Rhabditida</taxon>
        <taxon>Rhabditina</taxon>
        <taxon>Rhabditomorpha</taxon>
        <taxon>Rhabditoidea</taxon>
        <taxon>Rhabditidae</taxon>
        <taxon>Peloderinae</taxon>
        <taxon>Caenorhabditis</taxon>
    </lineage>
</organism>
<keyword evidence="2 10" id="KW-0479">Metal-binding</keyword>
<dbReference type="InterPro" id="IPR051152">
    <property type="entry name" value="C.elegans_Orphan_NR"/>
</dbReference>
<evidence type="ECO:0000256" key="7">
    <source>
        <dbReference type="ARBA" id="ARBA00023163"/>
    </source>
</evidence>
<evidence type="ECO:0000259" key="11">
    <source>
        <dbReference type="PROSITE" id="PS51030"/>
    </source>
</evidence>
<proteinExistence type="inferred from homology"/>
<dbReference type="SUPFAM" id="SSF48508">
    <property type="entry name" value="Nuclear receptor ligand-binding domain"/>
    <property type="match status" value="2"/>
</dbReference>
<dbReference type="Pfam" id="PF00104">
    <property type="entry name" value="Hormone_recep"/>
    <property type="match status" value="2"/>
</dbReference>
<dbReference type="GeneID" id="9839407"/>
<dbReference type="Pfam" id="PF00105">
    <property type="entry name" value="zf-C4"/>
    <property type="match status" value="1"/>
</dbReference>
<dbReference type="PANTHER" id="PTHR45680:SF35">
    <property type="entry name" value="NUCLEAR HORMONE RECEPTOR FAMILY-RELATED"/>
    <property type="match status" value="1"/>
</dbReference>